<reference evidence="2 3" key="1">
    <citation type="journal article" date="2019" name="Int. J. Syst. Evol. Microbiol.">
        <title>The Global Catalogue of Microorganisms (GCM) 10K type strain sequencing project: providing services to taxonomists for standard genome sequencing and annotation.</title>
        <authorList>
            <consortium name="The Broad Institute Genomics Platform"/>
            <consortium name="The Broad Institute Genome Sequencing Center for Infectious Disease"/>
            <person name="Wu L."/>
            <person name="Ma J."/>
        </authorList>
    </citation>
    <scope>NUCLEOTIDE SEQUENCE [LARGE SCALE GENOMIC DNA]</scope>
    <source>
        <strain evidence="2 3">JCM 15481</strain>
    </source>
</reference>
<evidence type="ECO:0000313" key="2">
    <source>
        <dbReference type="EMBL" id="GAA1515181.1"/>
    </source>
</evidence>
<protein>
    <submittedName>
        <fullName evidence="2">Uncharacterized protein</fullName>
    </submittedName>
</protein>
<evidence type="ECO:0000313" key="3">
    <source>
        <dbReference type="Proteomes" id="UP001500443"/>
    </source>
</evidence>
<dbReference type="EMBL" id="BAAAPF010000567">
    <property type="protein sequence ID" value="GAA1515181.1"/>
    <property type="molecule type" value="Genomic_DNA"/>
</dbReference>
<comment type="caution">
    <text evidence="2">The sequence shown here is derived from an EMBL/GenBank/DDBJ whole genome shotgun (WGS) entry which is preliminary data.</text>
</comment>
<sequence length="146" mass="15201">MQVLRHTSVPPVATVRSPLVIDGIRTRPLRAIRQRMKPVSTSVVLSFSVIRNREAGSSGLPVCGRFSRAGGTAAPVVCAVHLTVPSGRNPVGHDCTGTAPPVVVVRSNSVPRGRALRGHGTPRVVPTRALGSLPSRQLNDAPAAAA</sequence>
<evidence type="ECO:0000256" key="1">
    <source>
        <dbReference type="SAM" id="MobiDB-lite"/>
    </source>
</evidence>
<dbReference type="Proteomes" id="UP001500443">
    <property type="component" value="Unassembled WGS sequence"/>
</dbReference>
<accession>A0ABN2ADL6</accession>
<name>A0ABN2ADL6_9ACTN</name>
<keyword evidence="3" id="KW-1185">Reference proteome</keyword>
<proteinExistence type="predicted"/>
<feature type="region of interest" description="Disordered" evidence="1">
    <location>
        <begin position="112"/>
        <end position="146"/>
    </location>
</feature>
<gene>
    <name evidence="2" type="ORF">GCM10009802_67060</name>
</gene>
<organism evidence="2 3">
    <name type="scientific">Streptomyces synnematoformans</name>
    <dbReference type="NCBI Taxonomy" id="415721"/>
    <lineage>
        <taxon>Bacteria</taxon>
        <taxon>Bacillati</taxon>
        <taxon>Actinomycetota</taxon>
        <taxon>Actinomycetes</taxon>
        <taxon>Kitasatosporales</taxon>
        <taxon>Streptomycetaceae</taxon>
        <taxon>Streptomyces</taxon>
    </lineage>
</organism>